<dbReference type="STRING" id="1385369.N825_15350"/>
<keyword evidence="3 11" id="KW-0813">Transport</keyword>
<dbReference type="PROSITE" id="PS52016">
    <property type="entry name" value="TONB_DEPENDENT_REC_3"/>
    <property type="match status" value="1"/>
</dbReference>
<evidence type="ECO:0000259" key="13">
    <source>
        <dbReference type="Pfam" id="PF00593"/>
    </source>
</evidence>
<evidence type="ECO:0000256" key="7">
    <source>
        <dbReference type="ARBA" id="ARBA00023077"/>
    </source>
</evidence>
<proteinExistence type="inferred from homology"/>
<dbReference type="InterPro" id="IPR012910">
    <property type="entry name" value="Plug_dom"/>
</dbReference>
<dbReference type="InterPro" id="IPR011276">
    <property type="entry name" value="TonB_haem/Hb_rcpt"/>
</dbReference>
<dbReference type="GO" id="GO:0009279">
    <property type="term" value="C:cell outer membrane"/>
    <property type="evidence" value="ECO:0007669"/>
    <property type="project" value="UniProtKB-SubCell"/>
</dbReference>
<gene>
    <name evidence="15" type="ORF">N825_15350</name>
</gene>
<evidence type="ECO:0000256" key="5">
    <source>
        <dbReference type="ARBA" id="ARBA00022692"/>
    </source>
</evidence>
<dbReference type="NCBIfam" id="TIGR01785">
    <property type="entry name" value="TonB-hemin"/>
    <property type="match status" value="1"/>
</dbReference>
<dbReference type="InterPro" id="IPR000531">
    <property type="entry name" value="Beta-barrel_TonB"/>
</dbReference>
<comment type="similarity">
    <text evidence="2 11 12">Belongs to the TonB-dependent receptor family.</text>
</comment>
<keyword evidence="5 11" id="KW-0812">Transmembrane</keyword>
<keyword evidence="9" id="KW-0675">Receptor</keyword>
<evidence type="ECO:0000259" key="14">
    <source>
        <dbReference type="Pfam" id="PF07715"/>
    </source>
</evidence>
<evidence type="ECO:0000313" key="16">
    <source>
        <dbReference type="Proteomes" id="UP000019486"/>
    </source>
</evidence>
<dbReference type="PANTHER" id="PTHR30069:SF29">
    <property type="entry name" value="HEMOGLOBIN AND HEMOGLOBIN-HAPTOGLOBIN-BINDING PROTEIN 1-RELATED"/>
    <property type="match status" value="1"/>
</dbReference>
<keyword evidence="16" id="KW-1185">Reference proteome</keyword>
<dbReference type="InterPro" id="IPR036942">
    <property type="entry name" value="Beta-barrel_TonB_sf"/>
</dbReference>
<dbReference type="Pfam" id="PF00593">
    <property type="entry name" value="TonB_dep_Rec_b-barrel"/>
    <property type="match status" value="1"/>
</dbReference>
<dbReference type="CDD" id="cd01347">
    <property type="entry name" value="ligand_gated_channel"/>
    <property type="match status" value="1"/>
</dbReference>
<dbReference type="InterPro" id="IPR010949">
    <property type="entry name" value="TonB_Hb/transfer/lactofer_rcpt"/>
</dbReference>
<dbReference type="Pfam" id="PF07715">
    <property type="entry name" value="Plug"/>
    <property type="match status" value="1"/>
</dbReference>
<evidence type="ECO:0000256" key="10">
    <source>
        <dbReference type="ARBA" id="ARBA00023237"/>
    </source>
</evidence>
<keyword evidence="4 11" id="KW-1134">Transmembrane beta strand</keyword>
<dbReference type="PANTHER" id="PTHR30069">
    <property type="entry name" value="TONB-DEPENDENT OUTER MEMBRANE RECEPTOR"/>
    <property type="match status" value="1"/>
</dbReference>
<comment type="subcellular location">
    <subcellularLocation>
        <location evidence="1 11">Cell outer membrane</location>
        <topology evidence="1 11">Multi-pass membrane protein</topology>
    </subcellularLocation>
</comment>
<name>W9GZX6_9PROT</name>
<dbReference type="EMBL" id="AVFL01000021">
    <property type="protein sequence ID" value="EWY38017.1"/>
    <property type="molecule type" value="Genomic_DNA"/>
</dbReference>
<dbReference type="GO" id="GO:0044718">
    <property type="term" value="P:siderophore transmembrane transport"/>
    <property type="evidence" value="ECO:0007669"/>
    <property type="project" value="TreeGrafter"/>
</dbReference>
<sequence length="685" mass="75542">MLRLDPVTVTATRSERPIGEVPGTVSVITDDEIDRRLVSNPRDLLRYEPGVSIGNDPSRSGLTNYNIRGIGGNRVLVQVDGARLPDFPATSPTFNRDYVDLDTVKRVEIVRGPASSLHGSDAIGGVVAYITKDPADYLAEFGRDVFVSGKTAYDGADDSFASTATLAGRVGSLEGMLVATRRDGEEVETNGRATANPQDYFSNNLLGKLVWNAGDDDTLKLTGEMRKAVTWTDIRSERSATVLDSLARDTTDRYRLSLDHQHDAPIGFIDQINWQLSWQRVSRSEDSTQRRLTAGQRRLRVTDQEFDQDIYGLDVQLMSKAVLAGLSNTFTYGIDIDYSDTSRPRDRTETNLVTGAVTRFVGGELFPNKTFPDSTTLLAGAYVQDEIRIGRFGLTPGVRIDYYKLDPEPDQDYRNLNPGTLDVGKVTETAVSPKLGVTYDLDDRFTVFGQYAHGFRSPPYDDANIGFTNAAFGYAVLPNPDLEPETSDGFEAGLRGDFGDAGFSVSGFYNRYRDFIEQVVVGTAGGLQLFQARNLERVKIWGAEARGDWTVGHGVTLLGSLGYARGEDEETGDPIDSVDPLKLVGGIRYDHPEDAWGVELATTYTARKSRVSDDTLYQPPSSTVVDLMAYWDVTPNFTLNAGLFNLTDERYWNPQDVTGQSRTSTSIERYAQPGRTIAVNAILKW</sequence>
<evidence type="ECO:0000256" key="12">
    <source>
        <dbReference type="RuleBase" id="RU003357"/>
    </source>
</evidence>
<evidence type="ECO:0000256" key="6">
    <source>
        <dbReference type="ARBA" id="ARBA00022729"/>
    </source>
</evidence>
<evidence type="ECO:0000256" key="4">
    <source>
        <dbReference type="ARBA" id="ARBA00022452"/>
    </source>
</evidence>
<keyword evidence="7 12" id="KW-0798">TonB box</keyword>
<reference evidence="15 16" key="1">
    <citation type="submission" date="2013-08" db="EMBL/GenBank/DDBJ databases">
        <title>The genome sequence of Skermanella stibiiresistens.</title>
        <authorList>
            <person name="Zhu W."/>
            <person name="Wang G."/>
        </authorList>
    </citation>
    <scope>NUCLEOTIDE SEQUENCE [LARGE SCALE GENOMIC DNA]</scope>
    <source>
        <strain evidence="15 16">SB22</strain>
    </source>
</reference>
<dbReference type="Gene3D" id="2.40.170.20">
    <property type="entry name" value="TonB-dependent receptor, beta-barrel domain"/>
    <property type="match status" value="1"/>
</dbReference>
<dbReference type="PATRIC" id="fig|1385369.3.peg.4925"/>
<keyword evidence="6" id="KW-0732">Signal</keyword>
<feature type="domain" description="TonB-dependent receptor-like beta-barrel" evidence="13">
    <location>
        <begin position="199"/>
        <end position="646"/>
    </location>
</feature>
<protein>
    <submittedName>
        <fullName evidence="15">Sugar transporter</fullName>
    </submittedName>
</protein>
<keyword evidence="15" id="KW-0762">Sugar transport</keyword>
<feature type="domain" description="TonB-dependent receptor plug" evidence="14">
    <location>
        <begin position="20"/>
        <end position="126"/>
    </location>
</feature>
<dbReference type="InterPro" id="IPR037066">
    <property type="entry name" value="Plug_dom_sf"/>
</dbReference>
<evidence type="ECO:0000256" key="8">
    <source>
        <dbReference type="ARBA" id="ARBA00023136"/>
    </source>
</evidence>
<evidence type="ECO:0000313" key="15">
    <source>
        <dbReference type="EMBL" id="EWY38017.1"/>
    </source>
</evidence>
<dbReference type="NCBIfam" id="TIGR01786">
    <property type="entry name" value="TonB-hemlactrns"/>
    <property type="match status" value="1"/>
</dbReference>
<keyword evidence="8 11" id="KW-0472">Membrane</keyword>
<evidence type="ECO:0000256" key="3">
    <source>
        <dbReference type="ARBA" id="ARBA00022448"/>
    </source>
</evidence>
<accession>W9GZX6</accession>
<dbReference type="AlphaFoldDB" id="W9GZX6"/>
<evidence type="ECO:0000256" key="2">
    <source>
        <dbReference type="ARBA" id="ARBA00009810"/>
    </source>
</evidence>
<evidence type="ECO:0000256" key="9">
    <source>
        <dbReference type="ARBA" id="ARBA00023170"/>
    </source>
</evidence>
<keyword evidence="10 11" id="KW-0998">Cell outer membrane</keyword>
<evidence type="ECO:0000256" key="11">
    <source>
        <dbReference type="PROSITE-ProRule" id="PRU01360"/>
    </source>
</evidence>
<organism evidence="15 16">
    <name type="scientific">Skermanella stibiiresistens SB22</name>
    <dbReference type="NCBI Taxonomy" id="1385369"/>
    <lineage>
        <taxon>Bacteria</taxon>
        <taxon>Pseudomonadati</taxon>
        <taxon>Pseudomonadota</taxon>
        <taxon>Alphaproteobacteria</taxon>
        <taxon>Rhodospirillales</taxon>
        <taxon>Azospirillaceae</taxon>
        <taxon>Skermanella</taxon>
    </lineage>
</organism>
<dbReference type="GO" id="GO:0015232">
    <property type="term" value="F:heme transmembrane transporter activity"/>
    <property type="evidence" value="ECO:0007669"/>
    <property type="project" value="InterPro"/>
</dbReference>
<dbReference type="Proteomes" id="UP000019486">
    <property type="component" value="Unassembled WGS sequence"/>
</dbReference>
<dbReference type="SUPFAM" id="SSF56935">
    <property type="entry name" value="Porins"/>
    <property type="match status" value="1"/>
</dbReference>
<evidence type="ECO:0000256" key="1">
    <source>
        <dbReference type="ARBA" id="ARBA00004571"/>
    </source>
</evidence>
<dbReference type="InterPro" id="IPR039426">
    <property type="entry name" value="TonB-dep_rcpt-like"/>
</dbReference>
<comment type="caution">
    <text evidence="15">The sequence shown here is derived from an EMBL/GenBank/DDBJ whole genome shotgun (WGS) entry which is preliminary data.</text>
</comment>
<dbReference type="GO" id="GO:0015344">
    <property type="term" value="F:siderophore uptake transmembrane transporter activity"/>
    <property type="evidence" value="ECO:0007669"/>
    <property type="project" value="TreeGrafter"/>
</dbReference>
<dbReference type="Gene3D" id="2.170.130.10">
    <property type="entry name" value="TonB-dependent receptor, plug domain"/>
    <property type="match status" value="1"/>
</dbReference>